<name>A0ABR3PPS0_9PEZI</name>
<feature type="transmembrane region" description="Helical" evidence="6">
    <location>
        <begin position="147"/>
        <end position="169"/>
    </location>
</feature>
<feature type="transmembrane region" description="Helical" evidence="6">
    <location>
        <begin position="280"/>
        <end position="300"/>
    </location>
</feature>
<dbReference type="RefSeq" id="XP_069204405.1">
    <property type="nucleotide sequence ID" value="XM_069340888.1"/>
</dbReference>
<gene>
    <name evidence="8" type="ORF">AAFC00_001675</name>
</gene>
<feature type="transmembrane region" description="Helical" evidence="6">
    <location>
        <begin position="65"/>
        <end position="86"/>
    </location>
</feature>
<reference evidence="8 9" key="1">
    <citation type="submission" date="2024-07" db="EMBL/GenBank/DDBJ databases">
        <title>Draft sequence of the Neodothiora populina.</title>
        <authorList>
            <person name="Drown D.D."/>
            <person name="Schuette U.S."/>
            <person name="Buechlein A.B."/>
            <person name="Rusch D.R."/>
            <person name="Winton L.W."/>
            <person name="Adams G.A."/>
        </authorList>
    </citation>
    <scope>NUCLEOTIDE SEQUENCE [LARGE SCALE GENOMIC DNA]</scope>
    <source>
        <strain evidence="8 9">CPC 39397</strain>
    </source>
</reference>
<comment type="similarity">
    <text evidence="5">Belongs to the SAT4 family.</text>
</comment>
<evidence type="ECO:0000259" key="7">
    <source>
        <dbReference type="Pfam" id="PF20684"/>
    </source>
</evidence>
<dbReference type="InterPro" id="IPR049326">
    <property type="entry name" value="Rhodopsin_dom_fungi"/>
</dbReference>
<comment type="caution">
    <text evidence="8">The sequence shown here is derived from an EMBL/GenBank/DDBJ whole genome shotgun (WGS) entry which is preliminary data.</text>
</comment>
<dbReference type="InterPro" id="IPR052337">
    <property type="entry name" value="SAT4-like"/>
</dbReference>
<keyword evidence="3 6" id="KW-1133">Transmembrane helix</keyword>
<dbReference type="EMBL" id="JBFMKM010000001">
    <property type="protein sequence ID" value="KAL1311556.1"/>
    <property type="molecule type" value="Genomic_DNA"/>
</dbReference>
<keyword evidence="4 6" id="KW-0472">Membrane</keyword>
<evidence type="ECO:0000256" key="3">
    <source>
        <dbReference type="ARBA" id="ARBA00022989"/>
    </source>
</evidence>
<evidence type="ECO:0000313" key="9">
    <source>
        <dbReference type="Proteomes" id="UP001562354"/>
    </source>
</evidence>
<dbReference type="GeneID" id="95975378"/>
<accession>A0ABR3PPS0</accession>
<evidence type="ECO:0000256" key="4">
    <source>
        <dbReference type="ARBA" id="ARBA00023136"/>
    </source>
</evidence>
<evidence type="ECO:0000256" key="5">
    <source>
        <dbReference type="ARBA" id="ARBA00038359"/>
    </source>
</evidence>
<evidence type="ECO:0000313" key="8">
    <source>
        <dbReference type="EMBL" id="KAL1311556.1"/>
    </source>
</evidence>
<dbReference type="PANTHER" id="PTHR33048">
    <property type="entry name" value="PTH11-LIKE INTEGRAL MEMBRANE PROTEIN (AFU_ORTHOLOGUE AFUA_5G11245)"/>
    <property type="match status" value="1"/>
</dbReference>
<feature type="domain" description="Rhodopsin" evidence="7">
    <location>
        <begin position="49"/>
        <end position="295"/>
    </location>
</feature>
<dbReference type="Proteomes" id="UP001562354">
    <property type="component" value="Unassembled WGS sequence"/>
</dbReference>
<keyword evidence="2 6" id="KW-0812">Transmembrane</keyword>
<evidence type="ECO:0000256" key="2">
    <source>
        <dbReference type="ARBA" id="ARBA00022692"/>
    </source>
</evidence>
<feature type="transmembrane region" description="Helical" evidence="6">
    <location>
        <begin position="203"/>
        <end position="223"/>
    </location>
</feature>
<feature type="transmembrane region" description="Helical" evidence="6">
    <location>
        <begin position="235"/>
        <end position="260"/>
    </location>
</feature>
<evidence type="ECO:0000256" key="6">
    <source>
        <dbReference type="SAM" id="Phobius"/>
    </source>
</evidence>
<comment type="subcellular location">
    <subcellularLocation>
        <location evidence="1">Membrane</location>
        <topology evidence="1">Multi-pass membrane protein</topology>
    </subcellularLocation>
</comment>
<feature type="transmembrane region" description="Helical" evidence="6">
    <location>
        <begin position="32"/>
        <end position="53"/>
    </location>
</feature>
<feature type="transmembrane region" description="Helical" evidence="6">
    <location>
        <begin position="114"/>
        <end position="135"/>
    </location>
</feature>
<dbReference type="PANTHER" id="PTHR33048:SF47">
    <property type="entry name" value="INTEGRAL MEMBRANE PROTEIN-RELATED"/>
    <property type="match status" value="1"/>
</dbReference>
<evidence type="ECO:0000256" key="1">
    <source>
        <dbReference type="ARBA" id="ARBA00004141"/>
    </source>
</evidence>
<proteinExistence type="inferred from homology"/>
<keyword evidence="9" id="KW-1185">Reference proteome</keyword>
<protein>
    <recommendedName>
        <fullName evidence="7">Rhodopsin domain-containing protein</fullName>
    </recommendedName>
</protein>
<sequence>MIDADVAAAIASGNVDPGITAEYLNESRDEPAIIAIIVITIIVSIVLLLRCFSRVFIVKSFGIDDWLALISYTCFIAFVALCFILIGEGSGRHIEYIQYVLTQSQTNQTEVNDYAAHLIYTAALFLCRLSGLAFFYRLCARHQQFLLAVRVAAVFLFCAFLPQFFLILAHCRPVTGLWPYAWQPNIDRYTCVTWGTVYVTNSGLSLVCDLIIFTIPAAMIWLLKLSRGRKIMLAMLLMPGVMVIGISIARLYLCVVGQWASDGSWYYDPQLVIEVSEVGGTLMALSIPSLKPLFAVWYNTMRSTANSTFRHTEPADVEELALQHSRSDAGLVHPKAHWPSDHYFNRANVKTSVRAESSIVKDSSRGSYDDDINLRDIMVHMEVDQHSIASISPMERAAMKS</sequence>
<dbReference type="Pfam" id="PF20684">
    <property type="entry name" value="Fung_rhodopsin"/>
    <property type="match status" value="1"/>
</dbReference>
<organism evidence="8 9">
    <name type="scientific">Neodothiora populina</name>
    <dbReference type="NCBI Taxonomy" id="2781224"/>
    <lineage>
        <taxon>Eukaryota</taxon>
        <taxon>Fungi</taxon>
        <taxon>Dikarya</taxon>
        <taxon>Ascomycota</taxon>
        <taxon>Pezizomycotina</taxon>
        <taxon>Dothideomycetes</taxon>
        <taxon>Dothideomycetidae</taxon>
        <taxon>Dothideales</taxon>
        <taxon>Dothioraceae</taxon>
        <taxon>Neodothiora</taxon>
    </lineage>
</organism>